<dbReference type="OrthoDB" id="5293819at2"/>
<dbReference type="PANTHER" id="PTHR33990:SF2">
    <property type="entry name" value="PHNB-LIKE DOMAIN-CONTAINING PROTEIN"/>
    <property type="match status" value="1"/>
</dbReference>
<dbReference type="Proteomes" id="UP000267003">
    <property type="component" value="Unassembled WGS sequence"/>
</dbReference>
<organism evidence="2 3">
    <name type="scientific">Corallococcus aberystwythensis</name>
    <dbReference type="NCBI Taxonomy" id="2316722"/>
    <lineage>
        <taxon>Bacteria</taxon>
        <taxon>Pseudomonadati</taxon>
        <taxon>Myxococcota</taxon>
        <taxon>Myxococcia</taxon>
        <taxon>Myxococcales</taxon>
        <taxon>Cystobacterineae</taxon>
        <taxon>Myxococcaceae</taxon>
        <taxon>Corallococcus</taxon>
    </lineage>
</organism>
<dbReference type="AlphaFoldDB" id="A0A3A8PXD5"/>
<dbReference type="InterPro" id="IPR009725">
    <property type="entry name" value="3_dmu_93_MTrfase"/>
</dbReference>
<dbReference type="EMBL" id="RAWK01000157">
    <property type="protein sequence ID" value="RKH61049.1"/>
    <property type="molecule type" value="Genomic_DNA"/>
</dbReference>
<keyword evidence="3" id="KW-1185">Reference proteome</keyword>
<dbReference type="CDD" id="cd06588">
    <property type="entry name" value="PhnB_like"/>
    <property type="match status" value="1"/>
</dbReference>
<dbReference type="Gene3D" id="3.10.180.10">
    <property type="entry name" value="2,3-Dihydroxybiphenyl 1,2-Dioxygenase, domain 1"/>
    <property type="match status" value="1"/>
</dbReference>
<sequence>MSVPQKIVTCLWCNFNAEEAVALYTSVFKDSKVLSVTRYTEAGPAPKGTVLTIDFQLAGQRFIALNGGPGLPFTDAVSLSVDCETQEELDELWDKLIAGGGKPVQCGWLKDRFGLSWQIVPTYMQQVLTGPDEAKKDRVMRAMMKMVKLDIAALKQAAEAR</sequence>
<dbReference type="SUPFAM" id="SSF54593">
    <property type="entry name" value="Glyoxalase/Bleomycin resistance protein/Dihydroxybiphenyl dioxygenase"/>
    <property type="match status" value="1"/>
</dbReference>
<dbReference type="InterPro" id="IPR028973">
    <property type="entry name" value="PhnB-like"/>
</dbReference>
<dbReference type="InterPro" id="IPR029068">
    <property type="entry name" value="Glyas_Bleomycin-R_OHBP_Dase"/>
</dbReference>
<comment type="caution">
    <text evidence="2">The sequence shown here is derived from an EMBL/GenBank/DDBJ whole genome shotgun (WGS) entry which is preliminary data.</text>
</comment>
<proteinExistence type="predicted"/>
<dbReference type="RefSeq" id="WP_120557838.1">
    <property type="nucleotide sequence ID" value="NZ_RAWK01000157.1"/>
</dbReference>
<name>A0A3A8PXD5_9BACT</name>
<feature type="domain" description="PhnB-like" evidence="1">
    <location>
        <begin position="5"/>
        <end position="120"/>
    </location>
</feature>
<reference evidence="3" key="1">
    <citation type="submission" date="2018-09" db="EMBL/GenBank/DDBJ databases">
        <authorList>
            <person name="Livingstone P.G."/>
            <person name="Whitworth D.E."/>
        </authorList>
    </citation>
    <scope>NUCLEOTIDE SEQUENCE [LARGE SCALE GENOMIC DNA]</scope>
    <source>
        <strain evidence="3">AB050A</strain>
    </source>
</reference>
<accession>A0A3A8PXD5</accession>
<dbReference type="PIRSF" id="PIRSF021700">
    <property type="entry name" value="3_dmu_93_MTrfase"/>
    <property type="match status" value="1"/>
</dbReference>
<dbReference type="Pfam" id="PF06983">
    <property type="entry name" value="3-dmu-9_3-mt"/>
    <property type="match status" value="1"/>
</dbReference>
<evidence type="ECO:0000313" key="2">
    <source>
        <dbReference type="EMBL" id="RKH61049.1"/>
    </source>
</evidence>
<gene>
    <name evidence="2" type="ORF">D7W81_24625</name>
</gene>
<dbReference type="PANTHER" id="PTHR33990">
    <property type="entry name" value="PROTEIN YJDN-RELATED"/>
    <property type="match status" value="1"/>
</dbReference>
<evidence type="ECO:0000259" key="1">
    <source>
        <dbReference type="Pfam" id="PF06983"/>
    </source>
</evidence>
<evidence type="ECO:0000313" key="3">
    <source>
        <dbReference type="Proteomes" id="UP000267003"/>
    </source>
</evidence>
<protein>
    <submittedName>
        <fullName evidence="2">VOC family protein</fullName>
    </submittedName>
</protein>